<organism evidence="6 7">
    <name type="scientific">Sediminihabitans luteus</name>
    <dbReference type="NCBI Taxonomy" id="1138585"/>
    <lineage>
        <taxon>Bacteria</taxon>
        <taxon>Bacillati</taxon>
        <taxon>Actinomycetota</taxon>
        <taxon>Actinomycetes</taxon>
        <taxon>Micrococcales</taxon>
        <taxon>Cellulomonadaceae</taxon>
        <taxon>Sediminihabitans</taxon>
    </lineage>
</organism>
<feature type="domain" description="Glycosyltransferase 2-like" evidence="5">
    <location>
        <begin position="13"/>
        <end position="166"/>
    </location>
</feature>
<keyword evidence="4 6" id="KW-0808">Transferase</keyword>
<proteinExistence type="inferred from homology"/>
<sequence>MTPRSLAERHVVVGIPTFRRPDRLARLLAALGPRLAEIPASYRPAVIVVDNDPNGSALATVDAATVPSLRYVREPVPGIAAARNRLLDEAGDGALVAFIDDDELPREGWLTTLLGVWEESRPAAVMGRVISVFDEDVDPWVLATGAFTRRPRTTGLEIPVAAAGNLLVDTVQTADLDVRFDAGLGLAGGEDTLFSRTLVSRGGRIVWCNESETEDFVPAERTTRTWTMRRAFNGGNSAVRVELALSTSRTARAQIRVTGVLGGAARVVAGVGRHVYGRLRNDLTSDARGLRTVHRGFGMMSASFGHVHAEYARS</sequence>
<evidence type="ECO:0000256" key="1">
    <source>
        <dbReference type="ARBA" id="ARBA00004776"/>
    </source>
</evidence>
<dbReference type="OrthoDB" id="3180470at2"/>
<dbReference type="RefSeq" id="WP_100423516.1">
    <property type="nucleotide sequence ID" value="NZ_BOOX01000007.1"/>
</dbReference>
<gene>
    <name evidence="6" type="ORF">CLV28_2345</name>
</gene>
<dbReference type="GO" id="GO:0016757">
    <property type="term" value="F:glycosyltransferase activity"/>
    <property type="evidence" value="ECO:0007669"/>
    <property type="project" value="UniProtKB-KW"/>
</dbReference>
<name>A0A2M9CDA4_9CELL</name>
<evidence type="ECO:0000259" key="5">
    <source>
        <dbReference type="Pfam" id="PF00535"/>
    </source>
</evidence>
<evidence type="ECO:0000313" key="7">
    <source>
        <dbReference type="Proteomes" id="UP000231693"/>
    </source>
</evidence>
<reference evidence="6 7" key="1">
    <citation type="submission" date="2017-11" db="EMBL/GenBank/DDBJ databases">
        <title>Genomic Encyclopedia of Archaeal and Bacterial Type Strains, Phase II (KMG-II): From Individual Species to Whole Genera.</title>
        <authorList>
            <person name="Goeker M."/>
        </authorList>
    </citation>
    <scope>NUCLEOTIDE SEQUENCE [LARGE SCALE GENOMIC DNA]</scope>
    <source>
        <strain evidence="6 7">DSM 25478</strain>
    </source>
</reference>
<dbReference type="PANTHER" id="PTHR43179">
    <property type="entry name" value="RHAMNOSYLTRANSFERASE WBBL"/>
    <property type="match status" value="1"/>
</dbReference>
<comment type="pathway">
    <text evidence="1">Cell wall biogenesis; cell wall polysaccharide biosynthesis.</text>
</comment>
<dbReference type="Gene3D" id="3.90.550.10">
    <property type="entry name" value="Spore Coat Polysaccharide Biosynthesis Protein SpsA, Chain A"/>
    <property type="match status" value="1"/>
</dbReference>
<dbReference type="InterPro" id="IPR001173">
    <property type="entry name" value="Glyco_trans_2-like"/>
</dbReference>
<accession>A0A2M9CDA4</accession>
<evidence type="ECO:0000313" key="6">
    <source>
        <dbReference type="EMBL" id="PJJ69869.1"/>
    </source>
</evidence>
<evidence type="ECO:0000256" key="2">
    <source>
        <dbReference type="ARBA" id="ARBA00006739"/>
    </source>
</evidence>
<dbReference type="Pfam" id="PF00535">
    <property type="entry name" value="Glycos_transf_2"/>
    <property type="match status" value="1"/>
</dbReference>
<protein>
    <submittedName>
        <fullName evidence="6">Glycosyl transferase family 2</fullName>
    </submittedName>
</protein>
<dbReference type="PANTHER" id="PTHR43179:SF12">
    <property type="entry name" value="GALACTOFURANOSYLTRANSFERASE GLFT2"/>
    <property type="match status" value="1"/>
</dbReference>
<keyword evidence="3" id="KW-0328">Glycosyltransferase</keyword>
<dbReference type="SUPFAM" id="SSF53448">
    <property type="entry name" value="Nucleotide-diphospho-sugar transferases"/>
    <property type="match status" value="1"/>
</dbReference>
<dbReference type="AlphaFoldDB" id="A0A2M9CDA4"/>
<keyword evidence="7" id="KW-1185">Reference proteome</keyword>
<dbReference type="EMBL" id="PGFE01000004">
    <property type="protein sequence ID" value="PJJ69869.1"/>
    <property type="molecule type" value="Genomic_DNA"/>
</dbReference>
<dbReference type="InterPro" id="IPR029044">
    <property type="entry name" value="Nucleotide-diphossugar_trans"/>
</dbReference>
<evidence type="ECO:0000256" key="4">
    <source>
        <dbReference type="ARBA" id="ARBA00022679"/>
    </source>
</evidence>
<evidence type="ECO:0000256" key="3">
    <source>
        <dbReference type="ARBA" id="ARBA00022676"/>
    </source>
</evidence>
<dbReference type="CDD" id="cd00761">
    <property type="entry name" value="Glyco_tranf_GTA_type"/>
    <property type="match status" value="1"/>
</dbReference>
<comment type="similarity">
    <text evidence="2">Belongs to the glycosyltransferase 2 family.</text>
</comment>
<dbReference type="Proteomes" id="UP000231693">
    <property type="component" value="Unassembled WGS sequence"/>
</dbReference>
<comment type="caution">
    <text evidence="6">The sequence shown here is derived from an EMBL/GenBank/DDBJ whole genome shotgun (WGS) entry which is preliminary data.</text>
</comment>